<evidence type="ECO:0000256" key="3">
    <source>
        <dbReference type="ARBA" id="ARBA00022741"/>
    </source>
</evidence>
<evidence type="ECO:0000256" key="2">
    <source>
        <dbReference type="ARBA" id="ARBA00022448"/>
    </source>
</evidence>
<evidence type="ECO:0000313" key="6">
    <source>
        <dbReference type="EMBL" id="AXC51290.1"/>
    </source>
</evidence>
<dbReference type="InterPro" id="IPR017871">
    <property type="entry name" value="ABC_transporter-like_CS"/>
</dbReference>
<dbReference type="PROSITE" id="PS00211">
    <property type="entry name" value="ABC_TRANSPORTER_1"/>
    <property type="match status" value="1"/>
</dbReference>
<evidence type="ECO:0000256" key="4">
    <source>
        <dbReference type="ARBA" id="ARBA00022840"/>
    </source>
</evidence>
<dbReference type="OrthoDB" id="9802264at2"/>
<dbReference type="KEGG" id="pars:DRW48_13365"/>
<protein>
    <submittedName>
        <fullName evidence="6">ABC transporter ATP-binding protein</fullName>
    </submittedName>
</protein>
<dbReference type="PROSITE" id="PS50893">
    <property type="entry name" value="ABC_TRANSPORTER_2"/>
    <property type="match status" value="1"/>
</dbReference>
<dbReference type="Proteomes" id="UP000252023">
    <property type="component" value="Chromosome"/>
</dbReference>
<evidence type="ECO:0000313" key="7">
    <source>
        <dbReference type="Proteomes" id="UP000252023"/>
    </source>
</evidence>
<dbReference type="EMBL" id="CP030918">
    <property type="protein sequence ID" value="AXC51290.1"/>
    <property type="molecule type" value="Genomic_DNA"/>
</dbReference>
<dbReference type="InterPro" id="IPR027417">
    <property type="entry name" value="P-loop_NTPase"/>
</dbReference>
<keyword evidence="3" id="KW-0547">Nucleotide-binding</keyword>
<dbReference type="InterPro" id="IPR003593">
    <property type="entry name" value="AAA+_ATPase"/>
</dbReference>
<gene>
    <name evidence="6" type="ORF">DRW48_13365</name>
</gene>
<dbReference type="CDD" id="cd03293">
    <property type="entry name" value="ABC_NrtD_SsuB_transporters"/>
    <property type="match status" value="1"/>
</dbReference>
<dbReference type="Pfam" id="PF00005">
    <property type="entry name" value="ABC_tran"/>
    <property type="match status" value="1"/>
</dbReference>
<dbReference type="PANTHER" id="PTHR42788">
    <property type="entry name" value="TAURINE IMPORT ATP-BINDING PROTEIN-RELATED"/>
    <property type="match status" value="1"/>
</dbReference>
<dbReference type="GO" id="GO:0016887">
    <property type="term" value="F:ATP hydrolysis activity"/>
    <property type="evidence" value="ECO:0007669"/>
    <property type="project" value="InterPro"/>
</dbReference>
<organism evidence="6 7">
    <name type="scientific">Paracoccus suum</name>
    <dbReference type="NCBI Taxonomy" id="2259340"/>
    <lineage>
        <taxon>Bacteria</taxon>
        <taxon>Pseudomonadati</taxon>
        <taxon>Pseudomonadota</taxon>
        <taxon>Alphaproteobacteria</taxon>
        <taxon>Rhodobacterales</taxon>
        <taxon>Paracoccaceae</taxon>
        <taxon>Paracoccus</taxon>
    </lineage>
</organism>
<dbReference type="SUPFAM" id="SSF52540">
    <property type="entry name" value="P-loop containing nucleoside triphosphate hydrolases"/>
    <property type="match status" value="1"/>
</dbReference>
<dbReference type="InterPro" id="IPR050166">
    <property type="entry name" value="ABC_transporter_ATP-bind"/>
</dbReference>
<dbReference type="InterPro" id="IPR003439">
    <property type="entry name" value="ABC_transporter-like_ATP-bd"/>
</dbReference>
<sequence length="283" mass="31075">MAALQRDAWTAPAVLEADAPHVSITGLRKDFRITIAGQSKRIPALCGVDFAVRKGEIVAVTGASGCGKTTLLRIIMGLETATAGEVRVSGKRVRGCGYDRGLVFQHAELLPWRTALANIEFGLMTKGIRQPLRRRTAERFLAMVGLQNARDRKPHQLSGGMKQRVGIARALAIEPEVLLMDEPFGALDAQTRESLQAELLDIQAATGKTIIIVTHDLDEAVLLADRVVVMERGAVKDIIEIGLPRPRGPLAEMRARPEFGRARVHLWELLRHLPETKQEVGLR</sequence>
<accession>A0A344PPI5</accession>
<evidence type="ECO:0000259" key="5">
    <source>
        <dbReference type="PROSITE" id="PS50893"/>
    </source>
</evidence>
<feature type="domain" description="ABC transporter" evidence="5">
    <location>
        <begin position="22"/>
        <end position="257"/>
    </location>
</feature>
<reference evidence="7" key="1">
    <citation type="submission" date="2018-07" db="EMBL/GenBank/DDBJ databases">
        <title>Genome sequencing of Paracoccus sp. SC2-6.</title>
        <authorList>
            <person name="Heo J."/>
            <person name="Kim S.-J."/>
            <person name="Kwon S.-W."/>
        </authorList>
    </citation>
    <scope>NUCLEOTIDE SEQUENCE [LARGE SCALE GENOMIC DNA]</scope>
    <source>
        <strain evidence="7">SC2-6</strain>
    </source>
</reference>
<dbReference type="SMART" id="SM00382">
    <property type="entry name" value="AAA"/>
    <property type="match status" value="1"/>
</dbReference>
<dbReference type="PANTHER" id="PTHR42788:SF13">
    <property type="entry name" value="ALIPHATIC SULFONATES IMPORT ATP-BINDING PROTEIN SSUB"/>
    <property type="match status" value="1"/>
</dbReference>
<keyword evidence="7" id="KW-1185">Reference proteome</keyword>
<keyword evidence="2" id="KW-0813">Transport</keyword>
<keyword evidence="4 6" id="KW-0067">ATP-binding</keyword>
<dbReference type="Gene3D" id="3.40.50.300">
    <property type="entry name" value="P-loop containing nucleotide triphosphate hydrolases"/>
    <property type="match status" value="1"/>
</dbReference>
<comment type="similarity">
    <text evidence="1">Belongs to the ABC transporter superfamily.</text>
</comment>
<name>A0A344PPI5_9RHOB</name>
<proteinExistence type="inferred from homology"/>
<evidence type="ECO:0000256" key="1">
    <source>
        <dbReference type="ARBA" id="ARBA00005417"/>
    </source>
</evidence>
<dbReference type="GO" id="GO:0005524">
    <property type="term" value="F:ATP binding"/>
    <property type="evidence" value="ECO:0007669"/>
    <property type="project" value="UniProtKB-KW"/>
</dbReference>
<dbReference type="AlphaFoldDB" id="A0A344PPI5"/>